<evidence type="ECO:0000313" key="3">
    <source>
        <dbReference type="Proteomes" id="UP000553776"/>
    </source>
</evidence>
<keyword evidence="3" id="KW-1185">Reference proteome</keyword>
<dbReference type="AlphaFoldDB" id="A0A841U3H9"/>
<evidence type="ECO:0000259" key="1">
    <source>
        <dbReference type="Pfam" id="PF07238"/>
    </source>
</evidence>
<comment type="caution">
    <text evidence="2">The sequence shown here is derived from an EMBL/GenBank/DDBJ whole genome shotgun (WGS) entry which is preliminary data.</text>
</comment>
<accession>A0A841U3H9</accession>
<gene>
    <name evidence="2" type="ORF">H7B90_15795</name>
</gene>
<dbReference type="Proteomes" id="UP000553776">
    <property type="component" value="Unassembled WGS sequence"/>
</dbReference>
<dbReference type="EMBL" id="JACJVR010000060">
    <property type="protein sequence ID" value="MBB6692873.1"/>
    <property type="molecule type" value="Genomic_DNA"/>
</dbReference>
<protein>
    <submittedName>
        <fullName evidence="2">PilZ domain-containing protein</fullName>
    </submittedName>
</protein>
<sequence>MNPMEVMEAEHPYSRRRHVRLRLPADQRAEIRIIAIGQVDLTSPPGFVRLLNVSEGGCCCGSDLRFPVHPRVLMEMRWTFEDRTIALAGKIVWREQEEGGYRYGVQFVMTPLQRSNLIGHLNAVLLSLCPGQSRIHALYRQMTSVPYQMKNEEAPS</sequence>
<dbReference type="InterPro" id="IPR009875">
    <property type="entry name" value="PilZ_domain"/>
</dbReference>
<dbReference type="GO" id="GO:0035438">
    <property type="term" value="F:cyclic-di-GMP binding"/>
    <property type="evidence" value="ECO:0007669"/>
    <property type="project" value="InterPro"/>
</dbReference>
<dbReference type="SUPFAM" id="SSF141371">
    <property type="entry name" value="PilZ domain-like"/>
    <property type="match status" value="1"/>
</dbReference>
<dbReference type="RefSeq" id="WP_185136861.1">
    <property type="nucleotide sequence ID" value="NZ_JACJVR010000060.1"/>
</dbReference>
<dbReference type="Gene3D" id="2.40.10.220">
    <property type="entry name" value="predicted glycosyltransferase like domains"/>
    <property type="match status" value="1"/>
</dbReference>
<proteinExistence type="predicted"/>
<dbReference type="Pfam" id="PF07238">
    <property type="entry name" value="PilZ"/>
    <property type="match status" value="1"/>
</dbReference>
<reference evidence="2 3" key="1">
    <citation type="submission" date="2020-08" db="EMBL/GenBank/DDBJ databases">
        <title>Cohnella phylogeny.</title>
        <authorList>
            <person name="Dunlap C."/>
        </authorList>
    </citation>
    <scope>NUCLEOTIDE SEQUENCE [LARGE SCALE GENOMIC DNA]</scope>
    <source>
        <strain evidence="2 3">DSM 25239</strain>
    </source>
</reference>
<evidence type="ECO:0000313" key="2">
    <source>
        <dbReference type="EMBL" id="MBB6692873.1"/>
    </source>
</evidence>
<feature type="domain" description="PilZ" evidence="1">
    <location>
        <begin position="15"/>
        <end position="118"/>
    </location>
</feature>
<name>A0A841U3H9_9BACL</name>
<organism evidence="2 3">
    <name type="scientific">Cohnella xylanilytica</name>
    <dbReference type="NCBI Taxonomy" id="557555"/>
    <lineage>
        <taxon>Bacteria</taxon>
        <taxon>Bacillati</taxon>
        <taxon>Bacillota</taxon>
        <taxon>Bacilli</taxon>
        <taxon>Bacillales</taxon>
        <taxon>Paenibacillaceae</taxon>
        <taxon>Cohnella</taxon>
    </lineage>
</organism>